<keyword evidence="3" id="KW-1185">Reference proteome</keyword>
<dbReference type="PROSITE" id="PS51257">
    <property type="entry name" value="PROKAR_LIPOPROTEIN"/>
    <property type="match status" value="1"/>
</dbReference>
<reference evidence="2" key="1">
    <citation type="journal article" date="2020" name="Stud. Mycol.">
        <title>101 Dothideomycetes genomes: a test case for predicting lifestyles and emergence of pathogens.</title>
        <authorList>
            <person name="Haridas S."/>
            <person name="Albert R."/>
            <person name="Binder M."/>
            <person name="Bloem J."/>
            <person name="Labutti K."/>
            <person name="Salamov A."/>
            <person name="Andreopoulos B."/>
            <person name="Baker S."/>
            <person name="Barry K."/>
            <person name="Bills G."/>
            <person name="Bluhm B."/>
            <person name="Cannon C."/>
            <person name="Castanera R."/>
            <person name="Culley D."/>
            <person name="Daum C."/>
            <person name="Ezra D."/>
            <person name="Gonzalez J."/>
            <person name="Henrissat B."/>
            <person name="Kuo A."/>
            <person name="Liang C."/>
            <person name="Lipzen A."/>
            <person name="Lutzoni F."/>
            <person name="Magnuson J."/>
            <person name="Mondo S."/>
            <person name="Nolan M."/>
            <person name="Ohm R."/>
            <person name="Pangilinan J."/>
            <person name="Park H.-J."/>
            <person name="Ramirez L."/>
            <person name="Alfaro M."/>
            <person name="Sun H."/>
            <person name="Tritt A."/>
            <person name="Yoshinaga Y."/>
            <person name="Zwiers L.-H."/>
            <person name="Turgeon B."/>
            <person name="Goodwin S."/>
            <person name="Spatafora J."/>
            <person name="Crous P."/>
            <person name="Grigoriev I."/>
        </authorList>
    </citation>
    <scope>NUCLEOTIDE SEQUENCE</scope>
    <source>
        <strain evidence="2">CBS 116435</strain>
    </source>
</reference>
<organism evidence="2 3">
    <name type="scientific">Polychaeton citri CBS 116435</name>
    <dbReference type="NCBI Taxonomy" id="1314669"/>
    <lineage>
        <taxon>Eukaryota</taxon>
        <taxon>Fungi</taxon>
        <taxon>Dikarya</taxon>
        <taxon>Ascomycota</taxon>
        <taxon>Pezizomycotina</taxon>
        <taxon>Dothideomycetes</taxon>
        <taxon>Dothideomycetidae</taxon>
        <taxon>Capnodiales</taxon>
        <taxon>Capnodiaceae</taxon>
        <taxon>Polychaeton</taxon>
    </lineage>
</organism>
<evidence type="ECO:0000256" key="1">
    <source>
        <dbReference type="SAM" id="MobiDB-lite"/>
    </source>
</evidence>
<dbReference type="Proteomes" id="UP000799441">
    <property type="component" value="Unassembled WGS sequence"/>
</dbReference>
<accession>A0A9P4Q485</accession>
<gene>
    <name evidence="2" type="ORF">K431DRAFT_113800</name>
</gene>
<proteinExistence type="predicted"/>
<sequence>MGNRQGPNTRVATCQVHAPAVTLVALTVCASQSCHHNTVSFMVPSRSRRNEQSPVESGPFARGSRCCTTNASNAADGMGHARSSRQERSPCQSPGDGVSRAVVKFSPGRHHLDKATRCCSFCDYSQTRFTLRKASRESSRIGGCRVGRRGVEVYGSSNGEETHISEPFSSGAASIGAMQSAYSRTLQQSTQTNQTVLNFLPNCVIITDRRLILPLLLNA</sequence>
<evidence type="ECO:0000313" key="3">
    <source>
        <dbReference type="Proteomes" id="UP000799441"/>
    </source>
</evidence>
<dbReference type="AlphaFoldDB" id="A0A9P4Q485"/>
<dbReference type="EMBL" id="MU003813">
    <property type="protein sequence ID" value="KAF2719270.1"/>
    <property type="molecule type" value="Genomic_DNA"/>
</dbReference>
<feature type="region of interest" description="Disordered" evidence="1">
    <location>
        <begin position="74"/>
        <end position="99"/>
    </location>
</feature>
<comment type="caution">
    <text evidence="2">The sequence shown here is derived from an EMBL/GenBank/DDBJ whole genome shotgun (WGS) entry which is preliminary data.</text>
</comment>
<name>A0A9P4Q485_9PEZI</name>
<protein>
    <submittedName>
        <fullName evidence="2">Uncharacterized protein</fullName>
    </submittedName>
</protein>
<feature type="region of interest" description="Disordered" evidence="1">
    <location>
        <begin position="44"/>
        <end position="63"/>
    </location>
</feature>
<evidence type="ECO:0000313" key="2">
    <source>
        <dbReference type="EMBL" id="KAF2719270.1"/>
    </source>
</evidence>